<dbReference type="Pfam" id="PF13439">
    <property type="entry name" value="Glyco_transf_4"/>
    <property type="match status" value="1"/>
</dbReference>
<dbReference type="Pfam" id="PF00534">
    <property type="entry name" value="Glycos_transf_1"/>
    <property type="match status" value="1"/>
</dbReference>
<evidence type="ECO:0000259" key="2">
    <source>
        <dbReference type="Pfam" id="PF13439"/>
    </source>
</evidence>
<dbReference type="AlphaFoldDB" id="A0A3B1E286"/>
<dbReference type="PANTHER" id="PTHR12526:SF630">
    <property type="entry name" value="GLYCOSYLTRANSFERASE"/>
    <property type="match status" value="1"/>
</dbReference>
<gene>
    <name evidence="3" type="ORF">MNBD_PLANCTO02-3106</name>
</gene>
<evidence type="ECO:0000259" key="1">
    <source>
        <dbReference type="Pfam" id="PF00534"/>
    </source>
</evidence>
<dbReference type="InterPro" id="IPR028098">
    <property type="entry name" value="Glyco_trans_4-like_N"/>
</dbReference>
<evidence type="ECO:0000313" key="3">
    <source>
        <dbReference type="EMBL" id="VAX39455.1"/>
    </source>
</evidence>
<evidence type="ECO:0008006" key="4">
    <source>
        <dbReference type="Google" id="ProtNLM"/>
    </source>
</evidence>
<dbReference type="InterPro" id="IPR001296">
    <property type="entry name" value="Glyco_trans_1"/>
</dbReference>
<sequence length="372" mass="41905">MKILLVIPTLDSSGAEKQFSLLATGLPRDKFDVQTVALTRGGPYAAMLKEHDIPLTILNKRFKLDPFVLYRLRKIIQQQQPDIIHSWLFAANAYTRLVTQKTSDTKKNAAKMIVSERCVDTWKSGWQLKLDRKQIDKTTMLIGNSQPVVDFYRTLGYPAEKTTVIHNGIALPENQLQTQQRDAMLAQLDLPSGARIVGFVGRLAPQKKVKDLIWAMQLLRQLSQNTYFLIVGDGEQRHMLEEATRHFNCEPFCRFVGHRDDATSLIPLMNVFWLASDFEGLSNSLMEAMAAGVPAVVSDIPPNRELVTDGETGFFVKPGDSVGFAQFADRIIADEALAKKLGDASIQRMKEHFSIKQMIDAHAKLYHEVVNH</sequence>
<protein>
    <recommendedName>
        <fullName evidence="4">Glycosyltransferase</fullName>
    </recommendedName>
</protein>
<organism evidence="3">
    <name type="scientific">hydrothermal vent metagenome</name>
    <dbReference type="NCBI Taxonomy" id="652676"/>
    <lineage>
        <taxon>unclassified sequences</taxon>
        <taxon>metagenomes</taxon>
        <taxon>ecological metagenomes</taxon>
    </lineage>
</organism>
<name>A0A3B1E286_9ZZZZ</name>
<proteinExistence type="predicted"/>
<dbReference type="SUPFAM" id="SSF53756">
    <property type="entry name" value="UDP-Glycosyltransferase/glycogen phosphorylase"/>
    <property type="match status" value="1"/>
</dbReference>
<feature type="domain" description="Glycosyltransferase subfamily 4-like N-terminal" evidence="2">
    <location>
        <begin position="13"/>
        <end position="169"/>
    </location>
</feature>
<dbReference type="GO" id="GO:0016757">
    <property type="term" value="F:glycosyltransferase activity"/>
    <property type="evidence" value="ECO:0007669"/>
    <property type="project" value="InterPro"/>
</dbReference>
<reference evidence="3" key="1">
    <citation type="submission" date="2018-06" db="EMBL/GenBank/DDBJ databases">
        <authorList>
            <person name="Zhirakovskaya E."/>
        </authorList>
    </citation>
    <scope>NUCLEOTIDE SEQUENCE</scope>
</reference>
<feature type="domain" description="Glycosyl transferase family 1" evidence="1">
    <location>
        <begin position="182"/>
        <end position="347"/>
    </location>
</feature>
<accession>A0A3B1E286</accession>
<dbReference type="Gene3D" id="3.40.50.2000">
    <property type="entry name" value="Glycogen Phosphorylase B"/>
    <property type="match status" value="2"/>
</dbReference>
<dbReference type="PANTHER" id="PTHR12526">
    <property type="entry name" value="GLYCOSYLTRANSFERASE"/>
    <property type="match status" value="1"/>
</dbReference>
<dbReference type="EMBL" id="UOGL01000333">
    <property type="protein sequence ID" value="VAX39455.1"/>
    <property type="molecule type" value="Genomic_DNA"/>
</dbReference>